<dbReference type="Gene3D" id="3.40.50.300">
    <property type="entry name" value="P-loop containing nucleotide triphosphate hydrolases"/>
    <property type="match status" value="2"/>
</dbReference>
<feature type="domain" description="DEAD-box RNA helicase Q" evidence="10">
    <location>
        <begin position="562"/>
        <end position="590"/>
    </location>
</feature>
<keyword evidence="12" id="KW-1185">Reference proteome</keyword>
<keyword evidence="3 11" id="KW-0378">Hydrolase</keyword>
<feature type="domain" description="Helicase ATP-binding" evidence="8">
    <location>
        <begin position="593"/>
        <end position="771"/>
    </location>
</feature>
<feature type="region of interest" description="Disordered" evidence="7">
    <location>
        <begin position="978"/>
        <end position="1004"/>
    </location>
</feature>
<dbReference type="PROSITE" id="PS51192">
    <property type="entry name" value="HELICASE_ATP_BIND_1"/>
    <property type="match status" value="1"/>
</dbReference>
<dbReference type="PROSITE" id="PS00039">
    <property type="entry name" value="DEAD_ATP_HELICASE"/>
    <property type="match status" value="1"/>
</dbReference>
<feature type="compositionally biased region" description="Low complexity" evidence="7">
    <location>
        <begin position="1043"/>
        <end position="1067"/>
    </location>
</feature>
<feature type="region of interest" description="Disordered" evidence="7">
    <location>
        <begin position="1"/>
        <end position="154"/>
    </location>
</feature>
<dbReference type="Pfam" id="PF00271">
    <property type="entry name" value="Helicase_C"/>
    <property type="match status" value="1"/>
</dbReference>
<dbReference type="SMART" id="SM00487">
    <property type="entry name" value="DEXDc"/>
    <property type="match status" value="1"/>
</dbReference>
<dbReference type="InterPro" id="IPR014014">
    <property type="entry name" value="RNA_helicase_DEAD_Q_motif"/>
</dbReference>
<feature type="compositionally biased region" description="Basic and acidic residues" evidence="7">
    <location>
        <begin position="276"/>
        <end position="287"/>
    </location>
</feature>
<organism evidence="11 12">
    <name type="scientific">Dunaliella salina</name>
    <name type="common">Green alga</name>
    <name type="synonym">Protococcus salinus</name>
    <dbReference type="NCBI Taxonomy" id="3046"/>
    <lineage>
        <taxon>Eukaryota</taxon>
        <taxon>Viridiplantae</taxon>
        <taxon>Chlorophyta</taxon>
        <taxon>core chlorophytes</taxon>
        <taxon>Chlorophyceae</taxon>
        <taxon>CS clade</taxon>
        <taxon>Chlamydomonadales</taxon>
        <taxon>Dunaliellaceae</taxon>
        <taxon>Dunaliella</taxon>
    </lineage>
</organism>
<dbReference type="SMART" id="SM00490">
    <property type="entry name" value="HELICc"/>
    <property type="match status" value="1"/>
</dbReference>
<evidence type="ECO:0000256" key="7">
    <source>
        <dbReference type="SAM" id="MobiDB-lite"/>
    </source>
</evidence>
<evidence type="ECO:0000256" key="6">
    <source>
        <dbReference type="PROSITE-ProRule" id="PRU00552"/>
    </source>
</evidence>
<dbReference type="PROSITE" id="PS51195">
    <property type="entry name" value="Q_MOTIF"/>
    <property type="match status" value="1"/>
</dbReference>
<feature type="compositionally biased region" description="Basic and acidic residues" evidence="7">
    <location>
        <begin position="314"/>
        <end position="341"/>
    </location>
</feature>
<protein>
    <recommendedName>
        <fullName evidence="1">RNA helicase</fullName>
        <ecNumber evidence="1">3.6.4.13</ecNumber>
    </recommendedName>
</protein>
<dbReference type="PANTHER" id="PTHR47958">
    <property type="entry name" value="ATP-DEPENDENT RNA HELICASE DBP3"/>
    <property type="match status" value="1"/>
</dbReference>
<dbReference type="Proteomes" id="UP000815325">
    <property type="component" value="Unassembled WGS sequence"/>
</dbReference>
<dbReference type="InterPro" id="IPR000629">
    <property type="entry name" value="RNA-helicase_DEAD-box_CS"/>
</dbReference>
<evidence type="ECO:0000256" key="5">
    <source>
        <dbReference type="ARBA" id="ARBA00022840"/>
    </source>
</evidence>
<dbReference type="EC" id="3.6.4.13" evidence="1"/>
<dbReference type="InterPro" id="IPR014001">
    <property type="entry name" value="Helicase_ATP-bd"/>
</dbReference>
<name>A0ABQ7FYI2_DUNSA</name>
<feature type="compositionally biased region" description="Acidic residues" evidence="7">
    <location>
        <begin position="478"/>
        <end position="491"/>
    </location>
</feature>
<feature type="region of interest" description="Disordered" evidence="7">
    <location>
        <begin position="461"/>
        <end position="498"/>
    </location>
</feature>
<dbReference type="InterPro" id="IPR011545">
    <property type="entry name" value="DEAD/DEAH_box_helicase_dom"/>
</dbReference>
<evidence type="ECO:0000259" key="8">
    <source>
        <dbReference type="PROSITE" id="PS51192"/>
    </source>
</evidence>
<feature type="region of interest" description="Disordered" evidence="7">
    <location>
        <begin position="167"/>
        <end position="412"/>
    </location>
</feature>
<gene>
    <name evidence="11" type="ORF">DUNSADRAFT_689</name>
</gene>
<comment type="caution">
    <text evidence="11">The sequence shown here is derived from an EMBL/GenBank/DDBJ whole genome shotgun (WGS) entry which is preliminary data.</text>
</comment>
<evidence type="ECO:0000256" key="3">
    <source>
        <dbReference type="ARBA" id="ARBA00022801"/>
    </source>
</evidence>
<dbReference type="GO" id="GO:0016787">
    <property type="term" value="F:hydrolase activity"/>
    <property type="evidence" value="ECO:0007669"/>
    <property type="project" value="UniProtKB-KW"/>
</dbReference>
<dbReference type="InterPro" id="IPR027417">
    <property type="entry name" value="P-loop_NTPase"/>
</dbReference>
<evidence type="ECO:0000313" key="12">
    <source>
        <dbReference type="Proteomes" id="UP000815325"/>
    </source>
</evidence>
<dbReference type="Pfam" id="PF00270">
    <property type="entry name" value="DEAD"/>
    <property type="match status" value="1"/>
</dbReference>
<keyword evidence="2" id="KW-0547">Nucleotide-binding</keyword>
<feature type="domain" description="Helicase C-terminal" evidence="9">
    <location>
        <begin position="782"/>
        <end position="943"/>
    </location>
</feature>
<accession>A0ABQ7FYI2</accession>
<sequence>MGSPSPSRKDHKHKKDRKEKDKDRERDRRDRDRGKERHSSSRGERERDRDREYDRERERERESSKYGNSSRAGDAGRSSRRHRSVSKSRERSRSPKRVRTAGSGEAVRSTASPVPAASQPPPAAALAPARPAGVSTEEAAQQQRDSEAADLDAEIERRRLRVEEWRAKRAAAEAENAVGQPGAKGASAAPPSAAANGPAGQADGPKGNAGQQQQQQQQQQLRGGDDANGAAKWTLEDEAEDEAAGGAPHGQGTANGVADNDEDDPLDAFMAGNARELTREEAEDRMRHQQAAQGDEEEDPLDAFMSATVMPKVVTREEDIVKAEQDTDMAEAKEGPQIKKEEDEEAGGQQGLGTQGMARERAGQGVAAAGQEQAPGMKGGGAPVKTEPSVKGEPGEPPPSEAGHGGSGVSAIASKGFVGANAGLRPVGALSSAALTGKPGLAAFRKRGGAAGMGAGRRRLGLRALGGGSSSESSGGASDDDEEGEKSEDDAEWARNVTSGKLSKGDRLGVVDHSKMNYGPFRKNFYIEVAEIARMSDEEVVALRKELDGIKVRGSNVPKPVKAWTQAGLSSKLLDMLRKEGFEKPLPIQAQTLPIIMSGRDCIGIAKTGSGKTLAFVLPMLRHIKDQPPLMQGDGPIGLIMAPTRELVQQISKEARKFARPLGLECTAVFGGSGVANQITELKRGTEIVACTPGRMIDLLVTSGGKITNLRRVTFLVMDEADRMFDMGFEPQIMRILQNIRPDRQTVMFSATFPKSVEILARKVLVNPCEILVGGRSIVNPDITQIVEIRPEEERFLRLLEILGEWYEKGKLIIFVGSQEKCDTLFRDLLKAGYPCLSLHGGKDQSDRECTIADFKGAVCNILVATGIAARGLDVKELVLVVNYDTPNHHEEYVHRVGRTGRAGNKGTAITFINPEDDKYAPDLVKALQESKAPVPQDLELMAASFAAKRKAGLASAHGSGYGGTGFKFDREEADKTKQARKEVAKGYGYEDQGGGSDSSDDEIRVASGAAGEGGEAPPESAQAIAVAAVQAAQAKQREIAAAQGKLPQPQQPQQPQQLPQQPQQQQAQHAPRFASELMPGSPAALQFQAHQQHFAMTAAQQQAQVHASMQFPVY</sequence>
<feature type="compositionally biased region" description="Low complexity" evidence="7">
    <location>
        <begin position="173"/>
        <end position="220"/>
    </location>
</feature>
<proteinExistence type="predicted"/>
<keyword evidence="4" id="KW-0347">Helicase</keyword>
<feature type="short sequence motif" description="Q motif" evidence="6">
    <location>
        <begin position="562"/>
        <end position="590"/>
    </location>
</feature>
<evidence type="ECO:0000313" key="11">
    <source>
        <dbReference type="EMBL" id="KAF5827424.1"/>
    </source>
</evidence>
<dbReference type="CDD" id="cd17953">
    <property type="entry name" value="DEADc_DDX46"/>
    <property type="match status" value="1"/>
</dbReference>
<dbReference type="SUPFAM" id="SSF52540">
    <property type="entry name" value="P-loop containing nucleoside triphosphate hydrolases"/>
    <property type="match status" value="2"/>
</dbReference>
<evidence type="ECO:0000259" key="10">
    <source>
        <dbReference type="PROSITE" id="PS51195"/>
    </source>
</evidence>
<dbReference type="EMBL" id="MU070508">
    <property type="protein sequence ID" value="KAF5827424.1"/>
    <property type="molecule type" value="Genomic_DNA"/>
</dbReference>
<dbReference type="CDD" id="cd18787">
    <property type="entry name" value="SF2_C_DEAD"/>
    <property type="match status" value="1"/>
</dbReference>
<reference evidence="11" key="1">
    <citation type="submission" date="2017-08" db="EMBL/GenBank/DDBJ databases">
        <authorList>
            <person name="Polle J.E."/>
            <person name="Barry K."/>
            <person name="Cushman J."/>
            <person name="Schmutz J."/>
            <person name="Tran D."/>
            <person name="Hathwaick L.T."/>
            <person name="Yim W.C."/>
            <person name="Jenkins J."/>
            <person name="Mckie-Krisberg Z.M."/>
            <person name="Prochnik S."/>
            <person name="Lindquist E."/>
            <person name="Dockter R.B."/>
            <person name="Adam C."/>
            <person name="Molina H."/>
            <person name="Bunkerborg J."/>
            <person name="Jin E."/>
            <person name="Buchheim M."/>
            <person name="Magnuson J."/>
        </authorList>
    </citation>
    <scope>NUCLEOTIDE SEQUENCE</scope>
    <source>
        <strain evidence="11">CCAP 19/18</strain>
    </source>
</reference>
<evidence type="ECO:0000256" key="1">
    <source>
        <dbReference type="ARBA" id="ARBA00012552"/>
    </source>
</evidence>
<dbReference type="InterPro" id="IPR001650">
    <property type="entry name" value="Helicase_C-like"/>
</dbReference>
<feature type="compositionally biased region" description="Basic and acidic residues" evidence="7">
    <location>
        <begin position="18"/>
        <end position="64"/>
    </location>
</feature>
<evidence type="ECO:0000256" key="2">
    <source>
        <dbReference type="ARBA" id="ARBA00022741"/>
    </source>
</evidence>
<feature type="region of interest" description="Disordered" evidence="7">
    <location>
        <begin position="1043"/>
        <end position="1074"/>
    </location>
</feature>
<evidence type="ECO:0000259" key="9">
    <source>
        <dbReference type="PROSITE" id="PS51194"/>
    </source>
</evidence>
<keyword evidence="5" id="KW-0067">ATP-binding</keyword>
<feature type="compositionally biased region" description="Low complexity" evidence="7">
    <location>
        <begin position="363"/>
        <end position="374"/>
    </location>
</feature>
<dbReference type="PROSITE" id="PS51194">
    <property type="entry name" value="HELICASE_CTER"/>
    <property type="match status" value="1"/>
</dbReference>
<evidence type="ECO:0000256" key="4">
    <source>
        <dbReference type="ARBA" id="ARBA00022806"/>
    </source>
</evidence>